<gene>
    <name evidence="2" type="ORF">ACFQPS_14820</name>
</gene>
<reference evidence="3" key="1">
    <citation type="journal article" date="2019" name="Int. J. Syst. Evol. Microbiol.">
        <title>The Global Catalogue of Microorganisms (GCM) 10K type strain sequencing project: providing services to taxonomists for standard genome sequencing and annotation.</title>
        <authorList>
            <consortium name="The Broad Institute Genomics Platform"/>
            <consortium name="The Broad Institute Genome Sequencing Center for Infectious Disease"/>
            <person name="Wu L."/>
            <person name="Ma J."/>
        </authorList>
    </citation>
    <scope>NUCLEOTIDE SEQUENCE [LARGE SCALE GENOMIC DNA]</scope>
    <source>
        <strain evidence="3">CGMCC 1.16275</strain>
    </source>
</reference>
<protein>
    <submittedName>
        <fullName evidence="2">Uncharacterized protein</fullName>
    </submittedName>
</protein>
<evidence type="ECO:0000256" key="1">
    <source>
        <dbReference type="SAM" id="MobiDB-lite"/>
    </source>
</evidence>
<feature type="compositionally biased region" description="Basic residues" evidence="1">
    <location>
        <begin position="56"/>
        <end position="67"/>
    </location>
</feature>
<dbReference type="RefSeq" id="WP_377359998.1">
    <property type="nucleotide sequence ID" value="NZ_JBHTCM010000016.1"/>
</dbReference>
<evidence type="ECO:0000313" key="2">
    <source>
        <dbReference type="EMBL" id="MFC7334439.1"/>
    </source>
</evidence>
<dbReference type="EMBL" id="JBHTCM010000016">
    <property type="protein sequence ID" value="MFC7334439.1"/>
    <property type="molecule type" value="Genomic_DNA"/>
</dbReference>
<name>A0ABW2KWK2_9PROT</name>
<evidence type="ECO:0000313" key="3">
    <source>
        <dbReference type="Proteomes" id="UP001596456"/>
    </source>
</evidence>
<sequence>MSETKTLELRELASRIATSYTKANPTPVQALPEVIQLAYQGLLSCTRPPAPPQAPARKRRGRRSRDT</sequence>
<organism evidence="2 3">
    <name type="scientific">Rhodocista pekingensis</name>
    <dbReference type="NCBI Taxonomy" id="201185"/>
    <lineage>
        <taxon>Bacteria</taxon>
        <taxon>Pseudomonadati</taxon>
        <taxon>Pseudomonadota</taxon>
        <taxon>Alphaproteobacteria</taxon>
        <taxon>Rhodospirillales</taxon>
        <taxon>Azospirillaceae</taxon>
        <taxon>Rhodocista</taxon>
    </lineage>
</organism>
<feature type="region of interest" description="Disordered" evidence="1">
    <location>
        <begin position="44"/>
        <end position="67"/>
    </location>
</feature>
<dbReference type="Proteomes" id="UP001596456">
    <property type="component" value="Unassembled WGS sequence"/>
</dbReference>
<comment type="caution">
    <text evidence="2">The sequence shown here is derived from an EMBL/GenBank/DDBJ whole genome shotgun (WGS) entry which is preliminary data.</text>
</comment>
<accession>A0ABW2KWK2</accession>
<keyword evidence="3" id="KW-1185">Reference proteome</keyword>
<proteinExistence type="predicted"/>